<name>A0AAD3NU88_CRYJA</name>
<dbReference type="Proteomes" id="UP001234787">
    <property type="component" value="Unassembled WGS sequence"/>
</dbReference>
<sequence>MGAINSYYVIIDWYIPPRLTKVIVDVTARRKKGLKFRQVSLREGGNYSSSSPCQRRAYTNLGQKHYPIGQLGKLLEKEIQKDCSIVLYFLLAPLVDSLGHYPSPPGGDVSHKDGTSAQGWMVQKWLVTRLKGRSPGGLFGFVKSQKMDEKGSSFSLTALLALTEPLHLSS</sequence>
<dbReference type="EMBL" id="BSEH01001126">
    <property type="protein sequence ID" value="GLJ59611.1"/>
    <property type="molecule type" value="Genomic_DNA"/>
</dbReference>
<gene>
    <name evidence="1" type="ORF">SUGI_1223860</name>
    <name evidence="2" type="ORF">SUGI_1515830</name>
</gene>
<reference evidence="2" key="1">
    <citation type="submission" date="2022-12" db="EMBL/GenBank/DDBJ databases">
        <title>Chromosome-Level Genome Assembly of Japanese Cedar (Cryptomeriajaponica D. Don).</title>
        <authorList>
            <person name="Fujino T."/>
            <person name="Yamaguchi K."/>
            <person name="Yokoyama T."/>
            <person name="Hamanaka T."/>
            <person name="Harazono Y."/>
            <person name="Kamada H."/>
            <person name="Kobayashi W."/>
            <person name="Ujino-Ihara T."/>
            <person name="Uchiyama K."/>
            <person name="Matsumoto A."/>
            <person name="Izuno A."/>
            <person name="Tsumura Y."/>
            <person name="Toyoda A."/>
            <person name="Shigenobu S."/>
            <person name="Moriguchi Y."/>
            <person name="Ueno S."/>
            <person name="Kasahara M."/>
        </authorList>
    </citation>
    <scope>NUCLEOTIDE SEQUENCE</scope>
</reference>
<dbReference type="EMBL" id="BSEH01000022">
    <property type="protein sequence ID" value="GLJ56429.1"/>
    <property type="molecule type" value="Genomic_DNA"/>
</dbReference>
<comment type="caution">
    <text evidence="2">The sequence shown here is derived from an EMBL/GenBank/DDBJ whole genome shotgun (WGS) entry which is preliminary data.</text>
</comment>
<evidence type="ECO:0000313" key="2">
    <source>
        <dbReference type="EMBL" id="GLJ59611.1"/>
    </source>
</evidence>
<organism evidence="2 3">
    <name type="scientific">Cryptomeria japonica</name>
    <name type="common">Japanese cedar</name>
    <name type="synonym">Cupressus japonica</name>
    <dbReference type="NCBI Taxonomy" id="3369"/>
    <lineage>
        <taxon>Eukaryota</taxon>
        <taxon>Viridiplantae</taxon>
        <taxon>Streptophyta</taxon>
        <taxon>Embryophyta</taxon>
        <taxon>Tracheophyta</taxon>
        <taxon>Spermatophyta</taxon>
        <taxon>Pinopsida</taxon>
        <taxon>Pinidae</taxon>
        <taxon>Conifers II</taxon>
        <taxon>Cupressales</taxon>
        <taxon>Cupressaceae</taxon>
        <taxon>Cryptomeria</taxon>
    </lineage>
</organism>
<evidence type="ECO:0000313" key="1">
    <source>
        <dbReference type="EMBL" id="GLJ56429.1"/>
    </source>
</evidence>
<evidence type="ECO:0000313" key="3">
    <source>
        <dbReference type="Proteomes" id="UP001234787"/>
    </source>
</evidence>
<protein>
    <submittedName>
        <fullName evidence="2">Uncharacterized protein</fullName>
    </submittedName>
</protein>
<accession>A0AAD3NU88</accession>
<dbReference type="AlphaFoldDB" id="A0AAD3NU88"/>
<keyword evidence="3" id="KW-1185">Reference proteome</keyword>
<proteinExistence type="predicted"/>